<proteinExistence type="predicted"/>
<dbReference type="AlphaFoldDB" id="A0A6J7NXF9"/>
<accession>A0A6J7NXF9</accession>
<gene>
    <name evidence="1" type="ORF">UFOPK3773_00489</name>
    <name evidence="2" type="ORF">UFOPK3992_00453</name>
</gene>
<organism evidence="2">
    <name type="scientific">freshwater metagenome</name>
    <dbReference type="NCBI Taxonomy" id="449393"/>
    <lineage>
        <taxon>unclassified sequences</taxon>
        <taxon>metagenomes</taxon>
        <taxon>ecological metagenomes</taxon>
    </lineage>
</organism>
<protein>
    <submittedName>
        <fullName evidence="2">Unannotated protein</fullName>
    </submittedName>
</protein>
<dbReference type="EMBL" id="CAFBNF010000034">
    <property type="protein sequence ID" value="CAB4935266.1"/>
    <property type="molecule type" value="Genomic_DNA"/>
</dbReference>
<dbReference type="EMBL" id="CAFBOZ010000047">
    <property type="protein sequence ID" value="CAB4997816.1"/>
    <property type="molecule type" value="Genomic_DNA"/>
</dbReference>
<evidence type="ECO:0000313" key="2">
    <source>
        <dbReference type="EMBL" id="CAB4997816.1"/>
    </source>
</evidence>
<sequence>MSDSQLVSVSAEIRAESGVRLEAEIIEALGIRMSR</sequence>
<reference evidence="2" key="1">
    <citation type="submission" date="2020-05" db="EMBL/GenBank/DDBJ databases">
        <authorList>
            <person name="Chiriac C."/>
            <person name="Salcher M."/>
            <person name="Ghai R."/>
            <person name="Kavagutti S V."/>
        </authorList>
    </citation>
    <scope>NUCLEOTIDE SEQUENCE</scope>
</reference>
<name>A0A6J7NXF9_9ZZZZ</name>
<evidence type="ECO:0000313" key="1">
    <source>
        <dbReference type="EMBL" id="CAB4935266.1"/>
    </source>
</evidence>